<dbReference type="EMBL" id="EQ974149">
    <property type="protein sequence ID" value="EEF32694.1"/>
    <property type="molecule type" value="Genomic_DNA"/>
</dbReference>
<proteinExistence type="predicted"/>
<dbReference type="InParanoid" id="B9SUL4"/>
<evidence type="ECO:0000313" key="1">
    <source>
        <dbReference type="EMBL" id="EEF32694.1"/>
    </source>
</evidence>
<organism evidence="1 2">
    <name type="scientific">Ricinus communis</name>
    <name type="common">Castor bean</name>
    <dbReference type="NCBI Taxonomy" id="3988"/>
    <lineage>
        <taxon>Eukaryota</taxon>
        <taxon>Viridiplantae</taxon>
        <taxon>Streptophyta</taxon>
        <taxon>Embryophyta</taxon>
        <taxon>Tracheophyta</taxon>
        <taxon>Spermatophyta</taxon>
        <taxon>Magnoliopsida</taxon>
        <taxon>eudicotyledons</taxon>
        <taxon>Gunneridae</taxon>
        <taxon>Pentapetalae</taxon>
        <taxon>rosids</taxon>
        <taxon>fabids</taxon>
        <taxon>Malpighiales</taxon>
        <taxon>Euphorbiaceae</taxon>
        <taxon>Acalyphoideae</taxon>
        <taxon>Acalypheae</taxon>
        <taxon>Ricinus</taxon>
    </lineage>
</organism>
<keyword evidence="2" id="KW-1185">Reference proteome</keyword>
<name>B9SUL4_RICCO</name>
<protein>
    <submittedName>
        <fullName evidence="1">Uncharacterized protein</fullName>
    </submittedName>
</protein>
<sequence>MLRVLLCQGALSKLLKYIIGEEKLETSEMLGKDCRCGTETFRLRNFKEETDVNNKDAKAAASSHHLKECAKFEMMAFYCCPEVFLNGKTIKKQKFYVLDMSNLKYLAGHRE</sequence>
<accession>B9SUL4</accession>
<reference evidence="2" key="1">
    <citation type="journal article" date="2010" name="Nat. Biotechnol.">
        <title>Draft genome sequence of the oilseed species Ricinus communis.</title>
        <authorList>
            <person name="Chan A.P."/>
            <person name="Crabtree J."/>
            <person name="Zhao Q."/>
            <person name="Lorenzi H."/>
            <person name="Orvis J."/>
            <person name="Puiu D."/>
            <person name="Melake-Berhan A."/>
            <person name="Jones K.M."/>
            <person name="Redman J."/>
            <person name="Chen G."/>
            <person name="Cahoon E.B."/>
            <person name="Gedil M."/>
            <person name="Stanke M."/>
            <person name="Haas B.J."/>
            <person name="Wortman J.R."/>
            <person name="Fraser-Liggett C.M."/>
            <person name="Ravel J."/>
            <person name="Rabinowicz P.D."/>
        </authorList>
    </citation>
    <scope>NUCLEOTIDE SEQUENCE [LARGE SCALE GENOMIC DNA]</scope>
    <source>
        <strain evidence="2">cv. Hale</strain>
    </source>
</reference>
<dbReference type="Proteomes" id="UP000008311">
    <property type="component" value="Unassembled WGS sequence"/>
</dbReference>
<evidence type="ECO:0000313" key="2">
    <source>
        <dbReference type="Proteomes" id="UP000008311"/>
    </source>
</evidence>
<gene>
    <name evidence="1" type="ORF">RCOM_0998620</name>
</gene>
<dbReference type="AlphaFoldDB" id="B9SUL4"/>